<dbReference type="SMART" id="SM00829">
    <property type="entry name" value="PKS_ER"/>
    <property type="match status" value="1"/>
</dbReference>
<keyword evidence="9" id="KW-1185">Reference proteome</keyword>
<dbReference type="GeneID" id="81421323"/>
<evidence type="ECO:0000256" key="1">
    <source>
        <dbReference type="ARBA" id="ARBA00001947"/>
    </source>
</evidence>
<name>A0A9W9IDM3_9EURO</name>
<evidence type="ECO:0000256" key="2">
    <source>
        <dbReference type="ARBA" id="ARBA00008072"/>
    </source>
</evidence>
<comment type="caution">
    <text evidence="8">The sequence shown here is derived from an EMBL/GenBank/DDBJ whole genome shotgun (WGS) entry which is preliminary data.</text>
</comment>
<dbReference type="InterPro" id="IPR013154">
    <property type="entry name" value="ADH-like_N"/>
</dbReference>
<keyword evidence="4 6" id="KW-0862">Zinc</keyword>
<proteinExistence type="inferred from homology"/>
<organism evidence="8 9">
    <name type="scientific">Penicillium canariense</name>
    <dbReference type="NCBI Taxonomy" id="189055"/>
    <lineage>
        <taxon>Eukaryota</taxon>
        <taxon>Fungi</taxon>
        <taxon>Dikarya</taxon>
        <taxon>Ascomycota</taxon>
        <taxon>Pezizomycotina</taxon>
        <taxon>Eurotiomycetes</taxon>
        <taxon>Eurotiomycetidae</taxon>
        <taxon>Eurotiales</taxon>
        <taxon>Aspergillaceae</taxon>
        <taxon>Penicillium</taxon>
    </lineage>
</organism>
<dbReference type="InterPro" id="IPR011032">
    <property type="entry name" value="GroES-like_sf"/>
</dbReference>
<dbReference type="RefSeq" id="XP_056545753.1">
    <property type="nucleotide sequence ID" value="XM_056682147.1"/>
</dbReference>
<keyword evidence="5" id="KW-0560">Oxidoreductase</keyword>
<evidence type="ECO:0000256" key="6">
    <source>
        <dbReference type="RuleBase" id="RU361277"/>
    </source>
</evidence>
<evidence type="ECO:0000256" key="4">
    <source>
        <dbReference type="ARBA" id="ARBA00022833"/>
    </source>
</evidence>
<sequence length="318" mass="33594">MKAYRFDSVEGGLQLQDIVKPSPSAGQVQIKVEVCGLCHSDCHIINGQTTQIQRPLTLGHEAAGVVTELGEGVSNFKIGDRVVIGLGGHPTRPDKVIGLSCDGAYAEYAVSPARMVVPIPGSLSWEQAAVATDSVVTAYHAVVAEGKVNRSMKVAVIGLGGLGSIGLQIAILQGAEVYAFDIDTKKVEMARTSGAKGCFRTLDEAEDVKFDVILDFVGMTVTMAAALNAIVYGGRIVMIGLNEPTVTLSTFGMACNNVEIRAALGGSLKELSVVLDLLDKGKIVATVEEVPFDKLSEGLHRLETGKVVGRLFTRPNRS</sequence>
<evidence type="ECO:0000313" key="9">
    <source>
        <dbReference type="Proteomes" id="UP001149163"/>
    </source>
</evidence>
<dbReference type="GO" id="GO:0008270">
    <property type="term" value="F:zinc ion binding"/>
    <property type="evidence" value="ECO:0007669"/>
    <property type="project" value="InterPro"/>
</dbReference>
<evidence type="ECO:0000259" key="7">
    <source>
        <dbReference type="SMART" id="SM00829"/>
    </source>
</evidence>
<protein>
    <recommendedName>
        <fullName evidence="7">Enoyl reductase (ER) domain-containing protein</fullName>
    </recommendedName>
</protein>
<keyword evidence="3 6" id="KW-0479">Metal-binding</keyword>
<dbReference type="PANTHER" id="PTHR42940">
    <property type="entry name" value="ALCOHOL DEHYDROGENASE 1-RELATED"/>
    <property type="match status" value="1"/>
</dbReference>
<comment type="similarity">
    <text evidence="2 6">Belongs to the zinc-containing alcohol dehydrogenase family.</text>
</comment>
<dbReference type="Pfam" id="PF00107">
    <property type="entry name" value="ADH_zinc_N"/>
    <property type="match status" value="1"/>
</dbReference>
<reference evidence="8" key="1">
    <citation type="submission" date="2022-11" db="EMBL/GenBank/DDBJ databases">
        <authorList>
            <person name="Petersen C."/>
        </authorList>
    </citation>
    <scope>NUCLEOTIDE SEQUENCE</scope>
    <source>
        <strain evidence="8">IBT 26290</strain>
    </source>
</reference>
<dbReference type="InterPro" id="IPR036291">
    <property type="entry name" value="NAD(P)-bd_dom_sf"/>
</dbReference>
<dbReference type="InterPro" id="IPR002328">
    <property type="entry name" value="ADH_Zn_CS"/>
</dbReference>
<dbReference type="CDD" id="cd08254">
    <property type="entry name" value="hydroxyacyl_CoA_DH"/>
    <property type="match status" value="1"/>
</dbReference>
<reference evidence="8" key="2">
    <citation type="journal article" date="2023" name="IMA Fungus">
        <title>Comparative genomic study of the Penicillium genus elucidates a diverse pangenome and 15 lateral gene transfer events.</title>
        <authorList>
            <person name="Petersen C."/>
            <person name="Sorensen T."/>
            <person name="Nielsen M.R."/>
            <person name="Sondergaard T.E."/>
            <person name="Sorensen J.L."/>
            <person name="Fitzpatrick D.A."/>
            <person name="Frisvad J.C."/>
            <person name="Nielsen K.L."/>
        </authorList>
    </citation>
    <scope>NUCLEOTIDE SEQUENCE</scope>
    <source>
        <strain evidence="8">IBT 26290</strain>
    </source>
</reference>
<dbReference type="InterPro" id="IPR020843">
    <property type="entry name" value="ER"/>
</dbReference>
<dbReference type="Proteomes" id="UP001149163">
    <property type="component" value="Unassembled WGS sequence"/>
</dbReference>
<dbReference type="EMBL" id="JAPQKN010000001">
    <property type="protein sequence ID" value="KAJ5174145.1"/>
    <property type="molecule type" value="Genomic_DNA"/>
</dbReference>
<dbReference type="Gene3D" id="3.90.180.10">
    <property type="entry name" value="Medium-chain alcohol dehydrogenases, catalytic domain"/>
    <property type="match status" value="1"/>
</dbReference>
<dbReference type="SUPFAM" id="SSF51735">
    <property type="entry name" value="NAD(P)-binding Rossmann-fold domains"/>
    <property type="match status" value="1"/>
</dbReference>
<evidence type="ECO:0000313" key="8">
    <source>
        <dbReference type="EMBL" id="KAJ5174145.1"/>
    </source>
</evidence>
<dbReference type="SUPFAM" id="SSF50129">
    <property type="entry name" value="GroES-like"/>
    <property type="match status" value="1"/>
</dbReference>
<feature type="domain" description="Enoyl reductase (ER)" evidence="7">
    <location>
        <begin position="11"/>
        <end position="313"/>
    </location>
</feature>
<dbReference type="AlphaFoldDB" id="A0A9W9IDM3"/>
<dbReference type="OrthoDB" id="1879366at2759"/>
<dbReference type="GO" id="GO:0005737">
    <property type="term" value="C:cytoplasm"/>
    <property type="evidence" value="ECO:0007669"/>
    <property type="project" value="TreeGrafter"/>
</dbReference>
<comment type="cofactor">
    <cofactor evidence="1 6">
        <name>Zn(2+)</name>
        <dbReference type="ChEBI" id="CHEBI:29105"/>
    </cofactor>
</comment>
<evidence type="ECO:0000256" key="5">
    <source>
        <dbReference type="ARBA" id="ARBA00023002"/>
    </source>
</evidence>
<dbReference type="PROSITE" id="PS00059">
    <property type="entry name" value="ADH_ZINC"/>
    <property type="match status" value="1"/>
</dbReference>
<accession>A0A9W9IDM3</accession>
<dbReference type="Pfam" id="PF08240">
    <property type="entry name" value="ADH_N"/>
    <property type="match status" value="1"/>
</dbReference>
<evidence type="ECO:0000256" key="3">
    <source>
        <dbReference type="ARBA" id="ARBA00022723"/>
    </source>
</evidence>
<dbReference type="InterPro" id="IPR013149">
    <property type="entry name" value="ADH-like_C"/>
</dbReference>
<gene>
    <name evidence="8" type="ORF">N7482_000022</name>
</gene>
<dbReference type="PANTHER" id="PTHR42940:SF8">
    <property type="entry name" value="VACUOLAR PROTEIN SORTING-ASSOCIATED PROTEIN 11"/>
    <property type="match status" value="1"/>
</dbReference>
<dbReference type="GO" id="GO:0004022">
    <property type="term" value="F:alcohol dehydrogenase (NAD+) activity"/>
    <property type="evidence" value="ECO:0007669"/>
    <property type="project" value="TreeGrafter"/>
</dbReference>